<accession>A0A2U2C1V4</accession>
<protein>
    <recommendedName>
        <fullName evidence="4">Chemotaxis protein</fullName>
    </recommendedName>
</protein>
<feature type="region of interest" description="Disordered" evidence="1">
    <location>
        <begin position="1"/>
        <end position="23"/>
    </location>
</feature>
<dbReference type="EMBL" id="QEYI01000002">
    <property type="protein sequence ID" value="PWE22310.1"/>
    <property type="molecule type" value="Genomic_DNA"/>
</dbReference>
<dbReference type="RefSeq" id="WP_109065589.1">
    <property type="nucleotide sequence ID" value="NZ_QEYG01000010.1"/>
</dbReference>
<proteinExistence type="predicted"/>
<organism evidence="2 3">
    <name type="scientific">Aliarcobacter skirrowii</name>
    <dbReference type="NCBI Taxonomy" id="28200"/>
    <lineage>
        <taxon>Bacteria</taxon>
        <taxon>Pseudomonadati</taxon>
        <taxon>Campylobacterota</taxon>
        <taxon>Epsilonproteobacteria</taxon>
        <taxon>Campylobacterales</taxon>
        <taxon>Arcobacteraceae</taxon>
        <taxon>Aliarcobacter</taxon>
    </lineage>
</organism>
<evidence type="ECO:0000313" key="2">
    <source>
        <dbReference type="EMBL" id="PWE22310.1"/>
    </source>
</evidence>
<dbReference type="AlphaFoldDB" id="A0A2U2C1V4"/>
<name>A0A2U2C1V4_9BACT</name>
<dbReference type="SUPFAM" id="SSF75708">
    <property type="entry name" value="Chemotaxis phosphatase CheZ"/>
    <property type="match status" value="1"/>
</dbReference>
<feature type="region of interest" description="Disordered" evidence="1">
    <location>
        <begin position="78"/>
        <end position="107"/>
    </location>
</feature>
<reference evidence="2 3" key="1">
    <citation type="submission" date="2018-05" db="EMBL/GenBank/DDBJ databases">
        <title>Antimicrobial susceptibility testing and genomic analysis of Arcobacter skirrowii strains and one Arcobacter butzleri isolated from German poultry farms.</title>
        <authorList>
            <person name="Haenel I."/>
            <person name="Hotzel H."/>
            <person name="Tomaso H."/>
            <person name="Busch A."/>
        </authorList>
    </citation>
    <scope>NUCLEOTIDE SEQUENCE [LARGE SCALE GENOMIC DNA]</scope>
    <source>
        <strain evidence="3">v</strain>
    </source>
</reference>
<evidence type="ECO:0008006" key="4">
    <source>
        <dbReference type="Google" id="ProtNLM"/>
    </source>
</evidence>
<feature type="compositionally biased region" description="Basic and acidic residues" evidence="1">
    <location>
        <begin position="82"/>
        <end position="107"/>
    </location>
</feature>
<sequence length="295" mass="33506">MGMSQEDIEALMGGIDIPTDEPKEDIKVEESLDESVKTEELEAILNSTIQSEQTNTNSSKDSKIEEIGTLLNEIENINPESSIKEDNKEQNSSKKDEPENKNIDKDEIVKEWSSSKINEGVFPFPAENDTKVVSQLSQVANDSEEKVSQIFDVLSLALDNNNDIRKKIKGFEEIAVSQMAFLNLLCDKFPNVSQFNEQLEKINQLQLDLKDLKTLLDNEDVHIFQGMELMQFNDINRQKIERVMSVIRKLSLYLNNLFEEDAPKDIPMAKHIHGDTGTEDLVGDDLDKLIAEFNK</sequence>
<dbReference type="STRING" id="28200.GCA_001572935_00299"/>
<dbReference type="Proteomes" id="UP000245014">
    <property type="component" value="Unassembled WGS sequence"/>
</dbReference>
<dbReference type="Gene3D" id="1.10.287.500">
    <property type="entry name" value="Helix hairpin bin"/>
    <property type="match status" value="1"/>
</dbReference>
<comment type="caution">
    <text evidence="2">The sequence shown here is derived from an EMBL/GenBank/DDBJ whole genome shotgun (WGS) entry which is preliminary data.</text>
</comment>
<evidence type="ECO:0000256" key="1">
    <source>
        <dbReference type="SAM" id="MobiDB-lite"/>
    </source>
</evidence>
<evidence type="ECO:0000313" key="3">
    <source>
        <dbReference type="Proteomes" id="UP000245014"/>
    </source>
</evidence>
<gene>
    <name evidence="2" type="ORF">DF188_04130</name>
</gene>